<feature type="compositionally biased region" description="Basic residues" evidence="1">
    <location>
        <begin position="286"/>
        <end position="298"/>
    </location>
</feature>
<dbReference type="Proteomes" id="UP001497392">
    <property type="component" value="Unassembled WGS sequence"/>
</dbReference>
<dbReference type="SUPFAM" id="SSF47459">
    <property type="entry name" value="HLH, helix-loop-helix DNA-binding domain"/>
    <property type="match status" value="1"/>
</dbReference>
<name>A0ABP1FEY7_9CHLO</name>
<evidence type="ECO:0000256" key="1">
    <source>
        <dbReference type="SAM" id="MobiDB-lite"/>
    </source>
</evidence>
<dbReference type="PROSITE" id="PS50888">
    <property type="entry name" value="BHLH"/>
    <property type="match status" value="1"/>
</dbReference>
<dbReference type="InterPro" id="IPR044295">
    <property type="entry name" value="BIM1/2/3"/>
</dbReference>
<evidence type="ECO:0000259" key="2">
    <source>
        <dbReference type="PROSITE" id="PS50888"/>
    </source>
</evidence>
<proteinExistence type="predicted"/>
<sequence length="324" mass="34091">MSEADRIAAQSLRDMEAAPGLVLRVPEEQPAKYARVSQAGGKSSNRHIETEQRRRDRINEGFQALRDLMPAQEKMDKASFLMAAVDYIRKLQDQMQQLLVSGAISKLPEEVQWNVRVLLPRAQDMAASGQGPAASGNLGSVQNLSAGMLASLPLAASAAPQTPPVAAQQQGQDVAAQLQSMLAQAALVQQLQVHQSAHSQLMQLLQLNQLVQGSSPDPSGNPMAALIAQLAQGPQAQQAPGSGLAGFNLSALLGSAAPSLSPAASQPTPTGCCAPTPASQDASTPKVRRGAKVRRHTTASKLGQPSPPLDASHRDGRPQLNEML</sequence>
<protein>
    <submittedName>
        <fullName evidence="3">G129 protein</fullName>
    </submittedName>
</protein>
<gene>
    <name evidence="3" type="primary">g129</name>
    <name evidence="3" type="ORF">VP750_LOCUS107</name>
</gene>
<reference evidence="3 4" key="1">
    <citation type="submission" date="2024-06" db="EMBL/GenBank/DDBJ databases">
        <authorList>
            <person name="Kraege A."/>
            <person name="Thomma B."/>
        </authorList>
    </citation>
    <scope>NUCLEOTIDE SEQUENCE [LARGE SCALE GENOMIC DNA]</scope>
</reference>
<dbReference type="PANTHER" id="PTHR46412:SF9">
    <property type="entry name" value="TRANSCRIPTION FACTOR BIM3"/>
    <property type="match status" value="1"/>
</dbReference>
<accession>A0ABP1FEY7</accession>
<dbReference type="PANTHER" id="PTHR46412">
    <property type="entry name" value="BES1-INTERACTING MYC-LIKE PROTEIN"/>
    <property type="match status" value="1"/>
</dbReference>
<organism evidence="3 4">
    <name type="scientific">Coccomyxa viridis</name>
    <dbReference type="NCBI Taxonomy" id="1274662"/>
    <lineage>
        <taxon>Eukaryota</taxon>
        <taxon>Viridiplantae</taxon>
        <taxon>Chlorophyta</taxon>
        <taxon>core chlorophytes</taxon>
        <taxon>Trebouxiophyceae</taxon>
        <taxon>Trebouxiophyceae incertae sedis</taxon>
        <taxon>Coccomyxaceae</taxon>
        <taxon>Coccomyxa</taxon>
    </lineage>
</organism>
<feature type="compositionally biased region" description="Basic and acidic residues" evidence="1">
    <location>
        <begin position="46"/>
        <end position="56"/>
    </location>
</feature>
<evidence type="ECO:0000313" key="3">
    <source>
        <dbReference type="EMBL" id="CAL5218448.1"/>
    </source>
</evidence>
<dbReference type="Gene3D" id="4.10.280.10">
    <property type="entry name" value="Helix-loop-helix DNA-binding domain"/>
    <property type="match status" value="1"/>
</dbReference>
<feature type="region of interest" description="Disordered" evidence="1">
    <location>
        <begin position="29"/>
        <end position="56"/>
    </location>
</feature>
<dbReference type="SMART" id="SM00353">
    <property type="entry name" value="HLH"/>
    <property type="match status" value="1"/>
</dbReference>
<dbReference type="EMBL" id="CAXHTA020000001">
    <property type="protein sequence ID" value="CAL5218448.1"/>
    <property type="molecule type" value="Genomic_DNA"/>
</dbReference>
<feature type="region of interest" description="Disordered" evidence="1">
    <location>
        <begin position="258"/>
        <end position="324"/>
    </location>
</feature>
<dbReference type="InterPro" id="IPR036638">
    <property type="entry name" value="HLH_DNA-bd_sf"/>
</dbReference>
<feature type="compositionally biased region" description="Low complexity" evidence="1">
    <location>
        <begin position="258"/>
        <end position="278"/>
    </location>
</feature>
<dbReference type="InterPro" id="IPR011598">
    <property type="entry name" value="bHLH_dom"/>
</dbReference>
<evidence type="ECO:0000313" key="4">
    <source>
        <dbReference type="Proteomes" id="UP001497392"/>
    </source>
</evidence>
<dbReference type="InterPro" id="IPR045239">
    <property type="entry name" value="bHLH95_bHLH"/>
</dbReference>
<dbReference type="CDD" id="cd11393">
    <property type="entry name" value="bHLH_AtbHLH_like"/>
    <property type="match status" value="1"/>
</dbReference>
<comment type="caution">
    <text evidence="3">The sequence shown here is derived from an EMBL/GenBank/DDBJ whole genome shotgun (WGS) entry which is preliminary data.</text>
</comment>
<keyword evidence="4" id="KW-1185">Reference proteome</keyword>
<dbReference type="Pfam" id="PF00010">
    <property type="entry name" value="HLH"/>
    <property type="match status" value="1"/>
</dbReference>
<feature type="domain" description="BHLH" evidence="2">
    <location>
        <begin position="42"/>
        <end position="91"/>
    </location>
</feature>